<gene>
    <name evidence="2" type="ORF">FHU29_003721</name>
</gene>
<dbReference type="SUPFAM" id="SSF54427">
    <property type="entry name" value="NTF2-like"/>
    <property type="match status" value="1"/>
</dbReference>
<dbReference type="InterPro" id="IPR037401">
    <property type="entry name" value="SnoaL-like"/>
</dbReference>
<dbReference type="EMBL" id="JACHWS010000003">
    <property type="protein sequence ID" value="MBB3039252.1"/>
    <property type="molecule type" value="Genomic_DNA"/>
</dbReference>
<comment type="caution">
    <text evidence="2">The sequence shown here is derived from an EMBL/GenBank/DDBJ whole genome shotgun (WGS) entry which is preliminary data.</text>
</comment>
<keyword evidence="3" id="KW-1185">Reference proteome</keyword>
<dbReference type="RefSeq" id="WP_064439470.1">
    <property type="nucleotide sequence ID" value="NZ_BDDI01000004.1"/>
</dbReference>
<dbReference type="InterPro" id="IPR032710">
    <property type="entry name" value="NTF2-like_dom_sf"/>
</dbReference>
<dbReference type="AlphaFoldDB" id="A0A839RQI7"/>
<dbReference type="Gene3D" id="3.10.450.50">
    <property type="match status" value="1"/>
</dbReference>
<accession>A0A839RQI7</accession>
<evidence type="ECO:0000259" key="1">
    <source>
        <dbReference type="Pfam" id="PF12680"/>
    </source>
</evidence>
<dbReference type="GO" id="GO:0004769">
    <property type="term" value="F:steroid Delta-isomerase activity"/>
    <property type="evidence" value="ECO:0007669"/>
    <property type="project" value="UniProtKB-EC"/>
</dbReference>
<evidence type="ECO:0000313" key="2">
    <source>
        <dbReference type="EMBL" id="MBB3039252.1"/>
    </source>
</evidence>
<keyword evidence="2" id="KW-0413">Isomerase</keyword>
<dbReference type="OrthoDB" id="459617at2"/>
<dbReference type="Proteomes" id="UP000567922">
    <property type="component" value="Unassembled WGS sequence"/>
</dbReference>
<organism evidence="2 3">
    <name type="scientific">Hoyosella altamirensis</name>
    <dbReference type="NCBI Taxonomy" id="616997"/>
    <lineage>
        <taxon>Bacteria</taxon>
        <taxon>Bacillati</taxon>
        <taxon>Actinomycetota</taxon>
        <taxon>Actinomycetes</taxon>
        <taxon>Mycobacteriales</taxon>
        <taxon>Hoyosellaceae</taxon>
        <taxon>Hoyosella</taxon>
    </lineage>
</organism>
<feature type="domain" description="SnoaL-like" evidence="1">
    <location>
        <begin position="11"/>
        <end position="110"/>
    </location>
</feature>
<name>A0A839RQI7_9ACTN</name>
<protein>
    <submittedName>
        <fullName evidence="2">Steroid delta-isomerase</fullName>
        <ecNumber evidence="2">5.3.3.1</ecNumber>
    </submittedName>
</protein>
<evidence type="ECO:0000313" key="3">
    <source>
        <dbReference type="Proteomes" id="UP000567922"/>
    </source>
</evidence>
<sequence length="123" mass="13169">MATPDQIREVVARYAKRLTAGSASDIADLYTADAVVEDPVGTPPHEGRDAIEKFYATVCQADLTAEHQGVRVAGDSAAFGLTVVAKAGDQTITVNPIDVMTFDSDGKITSMRAYWSQDDMTVE</sequence>
<dbReference type="Pfam" id="PF12680">
    <property type="entry name" value="SnoaL_2"/>
    <property type="match status" value="1"/>
</dbReference>
<proteinExistence type="predicted"/>
<reference evidence="2 3" key="1">
    <citation type="submission" date="2020-08" db="EMBL/GenBank/DDBJ databases">
        <title>Sequencing the genomes of 1000 actinobacteria strains.</title>
        <authorList>
            <person name="Klenk H.-P."/>
        </authorList>
    </citation>
    <scope>NUCLEOTIDE SEQUENCE [LARGE SCALE GENOMIC DNA]</scope>
    <source>
        <strain evidence="2 3">DSM 45258</strain>
    </source>
</reference>
<dbReference type="EC" id="5.3.3.1" evidence="2"/>